<evidence type="ECO:0000313" key="1">
    <source>
        <dbReference type="EMBL" id="KAI4299616.1"/>
    </source>
</evidence>
<organism evidence="1 2">
    <name type="scientific">Bauhinia variegata</name>
    <name type="common">Purple orchid tree</name>
    <name type="synonym">Phanera variegata</name>
    <dbReference type="NCBI Taxonomy" id="167791"/>
    <lineage>
        <taxon>Eukaryota</taxon>
        <taxon>Viridiplantae</taxon>
        <taxon>Streptophyta</taxon>
        <taxon>Embryophyta</taxon>
        <taxon>Tracheophyta</taxon>
        <taxon>Spermatophyta</taxon>
        <taxon>Magnoliopsida</taxon>
        <taxon>eudicotyledons</taxon>
        <taxon>Gunneridae</taxon>
        <taxon>Pentapetalae</taxon>
        <taxon>rosids</taxon>
        <taxon>fabids</taxon>
        <taxon>Fabales</taxon>
        <taxon>Fabaceae</taxon>
        <taxon>Cercidoideae</taxon>
        <taxon>Cercideae</taxon>
        <taxon>Bauhiniinae</taxon>
        <taxon>Bauhinia</taxon>
    </lineage>
</organism>
<comment type="caution">
    <text evidence="1">The sequence shown here is derived from an EMBL/GenBank/DDBJ whole genome shotgun (WGS) entry which is preliminary data.</text>
</comment>
<dbReference type="EMBL" id="CM039438">
    <property type="protein sequence ID" value="KAI4299616.1"/>
    <property type="molecule type" value="Genomic_DNA"/>
</dbReference>
<keyword evidence="2" id="KW-1185">Reference proteome</keyword>
<gene>
    <name evidence="1" type="ORF">L6164_033056</name>
</gene>
<reference evidence="1 2" key="1">
    <citation type="journal article" date="2022" name="DNA Res.">
        <title>Chromosomal-level genome assembly of the orchid tree Bauhinia variegata (Leguminosae; Cercidoideae) supports the allotetraploid origin hypothesis of Bauhinia.</title>
        <authorList>
            <person name="Zhong Y."/>
            <person name="Chen Y."/>
            <person name="Zheng D."/>
            <person name="Pang J."/>
            <person name="Liu Y."/>
            <person name="Luo S."/>
            <person name="Meng S."/>
            <person name="Qian L."/>
            <person name="Wei D."/>
            <person name="Dai S."/>
            <person name="Zhou R."/>
        </authorList>
    </citation>
    <scope>NUCLEOTIDE SEQUENCE [LARGE SCALE GENOMIC DNA]</scope>
    <source>
        <strain evidence="1">BV-YZ2020</strain>
    </source>
</reference>
<evidence type="ECO:0000313" key="2">
    <source>
        <dbReference type="Proteomes" id="UP000828941"/>
    </source>
</evidence>
<sequence>MAAKLLSLNSLLDRKKPKNDVADELAIIKAAAWAWYHHGSGSERKAMSELDVTRTVHAPRPSRYKLEAMSMAREVEEKAQIQTHKSLLDAFEVESISRELESLIESSRSKVANGNSKMKKKKKKTMVEKGFWVRHAVVCGTNKDVVEASVLKGRKLLTNSVPIVNQVKCMPRSISALGSLS</sequence>
<dbReference type="Proteomes" id="UP000828941">
    <property type="component" value="Chromosome 13"/>
</dbReference>
<name>A0ACB9KQT2_BAUVA</name>
<accession>A0ACB9KQT2</accession>
<proteinExistence type="predicted"/>
<protein>
    <submittedName>
        <fullName evidence="1">Uncharacterized protein</fullName>
    </submittedName>
</protein>